<accession>A0A9W6VFY4</accession>
<reference evidence="2" key="1">
    <citation type="submission" date="2023-03" db="EMBL/GenBank/DDBJ databases">
        <title>Amycolatopsis taiwanensis NBRC 103393.</title>
        <authorList>
            <person name="Ichikawa N."/>
            <person name="Sato H."/>
            <person name="Tonouchi N."/>
        </authorList>
    </citation>
    <scope>NUCLEOTIDE SEQUENCE</scope>
    <source>
        <strain evidence="2">NBRC 103393</strain>
    </source>
</reference>
<name>A0A9W6VFY4_9PSEU</name>
<dbReference type="InterPro" id="IPR029021">
    <property type="entry name" value="Prot-tyrosine_phosphatase-like"/>
</dbReference>
<feature type="domain" description="Tyrosine specific protein phosphatases" evidence="1">
    <location>
        <begin position="113"/>
        <end position="171"/>
    </location>
</feature>
<evidence type="ECO:0000259" key="1">
    <source>
        <dbReference type="PROSITE" id="PS50056"/>
    </source>
</evidence>
<dbReference type="GO" id="GO:0004721">
    <property type="term" value="F:phosphoprotein phosphatase activity"/>
    <property type="evidence" value="ECO:0007669"/>
    <property type="project" value="InterPro"/>
</dbReference>
<dbReference type="InterPro" id="IPR000387">
    <property type="entry name" value="Tyr_Pase_dom"/>
</dbReference>
<dbReference type="InterPro" id="IPR026893">
    <property type="entry name" value="Tyr/Ser_Pase_IphP-type"/>
</dbReference>
<comment type="caution">
    <text evidence="2">The sequence shown here is derived from an EMBL/GenBank/DDBJ whole genome shotgun (WGS) entry which is preliminary data.</text>
</comment>
<proteinExistence type="predicted"/>
<sequence>MEVTRDLWWDGCVNVRDLGGLGLVRPGAVVRMEEPTRLSEAGWAAAWAYGVRTVVDLRHADECVRDHAPRPAGITTVRVPLEPVGTPFYEHWKQIDNLASPLCFPAMLAEHPEPVVAAVRAIANAAPGCVVFHCAGGKDRTGLLALVLLTLARATPEEIIADYLRTYDRMKPRYDELGARDQLTAVSELLASRNTTIEASLTSTIASLTMPGFLLGNGLSDTELAALHTRLAG</sequence>
<dbReference type="EMBL" id="BSTI01000003">
    <property type="protein sequence ID" value="GLY64956.1"/>
    <property type="molecule type" value="Genomic_DNA"/>
</dbReference>
<dbReference type="AlphaFoldDB" id="A0A9W6VFY4"/>
<dbReference type="Pfam" id="PF13350">
    <property type="entry name" value="Y_phosphatase3"/>
    <property type="match status" value="1"/>
</dbReference>
<evidence type="ECO:0000313" key="3">
    <source>
        <dbReference type="Proteomes" id="UP001165136"/>
    </source>
</evidence>
<dbReference type="Gene3D" id="3.90.190.10">
    <property type="entry name" value="Protein tyrosine phosphatase superfamily"/>
    <property type="match status" value="1"/>
</dbReference>
<protein>
    <submittedName>
        <fullName evidence="2">Protein-tyrosine-phosphatase</fullName>
    </submittedName>
</protein>
<evidence type="ECO:0000313" key="2">
    <source>
        <dbReference type="EMBL" id="GLY64956.1"/>
    </source>
</evidence>
<dbReference type="InterPro" id="IPR016130">
    <property type="entry name" value="Tyr_Pase_AS"/>
</dbReference>
<gene>
    <name evidence="2" type="ORF">Atai01_15750</name>
</gene>
<dbReference type="PROSITE" id="PS00383">
    <property type="entry name" value="TYR_PHOSPHATASE_1"/>
    <property type="match status" value="1"/>
</dbReference>
<dbReference type="PROSITE" id="PS50056">
    <property type="entry name" value="TYR_PHOSPHATASE_2"/>
    <property type="match status" value="1"/>
</dbReference>
<organism evidence="2 3">
    <name type="scientific">Amycolatopsis taiwanensis</name>
    <dbReference type="NCBI Taxonomy" id="342230"/>
    <lineage>
        <taxon>Bacteria</taxon>
        <taxon>Bacillati</taxon>
        <taxon>Actinomycetota</taxon>
        <taxon>Actinomycetes</taxon>
        <taxon>Pseudonocardiales</taxon>
        <taxon>Pseudonocardiaceae</taxon>
        <taxon>Amycolatopsis</taxon>
    </lineage>
</organism>
<keyword evidence="3" id="KW-1185">Reference proteome</keyword>
<dbReference type="Proteomes" id="UP001165136">
    <property type="component" value="Unassembled WGS sequence"/>
</dbReference>
<dbReference type="SUPFAM" id="SSF52799">
    <property type="entry name" value="(Phosphotyrosine protein) phosphatases II"/>
    <property type="match status" value="1"/>
</dbReference>